<feature type="transmembrane region" description="Helical" evidence="3">
    <location>
        <begin position="32"/>
        <end position="51"/>
    </location>
</feature>
<name>A0A8K1U3X6_9VIRU</name>
<evidence type="ECO:0000256" key="1">
    <source>
        <dbReference type="ARBA" id="ARBA00022801"/>
    </source>
</evidence>
<evidence type="ECO:0000256" key="3">
    <source>
        <dbReference type="SAM" id="Phobius"/>
    </source>
</evidence>
<protein>
    <recommendedName>
        <fullName evidence="5">Serine protease</fullName>
    </recommendedName>
</protein>
<evidence type="ECO:0000313" key="4">
    <source>
        <dbReference type="EMBL" id="UGO57463.1"/>
    </source>
</evidence>
<keyword evidence="3" id="KW-1133">Transmembrane helix</keyword>
<proteinExistence type="predicted"/>
<dbReference type="Gene3D" id="2.40.10.10">
    <property type="entry name" value="Trypsin-like serine proteases"/>
    <property type="match status" value="2"/>
</dbReference>
<dbReference type="InterPro" id="IPR009003">
    <property type="entry name" value="Peptidase_S1_PA"/>
</dbReference>
<dbReference type="SUPFAM" id="SSF50494">
    <property type="entry name" value="Trypsin-like serine proteases"/>
    <property type="match status" value="1"/>
</dbReference>
<dbReference type="EMBL" id="MW239435">
    <property type="protein sequence ID" value="UGO57463.1"/>
    <property type="molecule type" value="Genomic_RNA"/>
</dbReference>
<dbReference type="InterPro" id="IPR043504">
    <property type="entry name" value="Peptidase_S1_PA_chymotrypsin"/>
</dbReference>
<sequence length="427" mass="47020">MTIGPQLLALMAKKVVKQADPKPVWFREVPTWAYGAVGAIATTAVIGVGLWSRKKKVRKVMYVPESKIVGSEEVASHPASCQVFICVEDGSQLVTIGSGLRMQVANTDFLVTASHCIQPGKKHWMVRGEKQYQLSEDVVMQYRDVITDIIAIPLPASAFSAVGVRVAKTSPMPKSVHVQITGCGQKGTVGKLSPTATFGRVVYDATTQAGYSGAPYMQGGVVVAIHTNGGRANEGWEIKYIECLLWNEDILPEATYGDSESAVRRAIEQEHDITYFGDDLVVRSRVTGKYHRTKQEIYDELQRARSTLVKQPDDWAAQVEVEDLEEQYASYQPESLNSARMLPPPPSLKDGLKSHQREPLLETTLPSSVTNALKRPSSSSRKRSLIQKLRQEIAMLKTSRAQQSQVPEGTHNPRPAPRRNGSPSQGK</sequence>
<evidence type="ECO:0000256" key="2">
    <source>
        <dbReference type="SAM" id="MobiDB-lite"/>
    </source>
</evidence>
<organism evidence="4">
    <name type="scientific">Riboviria sp</name>
    <dbReference type="NCBI Taxonomy" id="2585031"/>
    <lineage>
        <taxon>Viruses</taxon>
        <taxon>Riboviria</taxon>
    </lineage>
</organism>
<keyword evidence="3" id="KW-0472">Membrane</keyword>
<keyword evidence="3" id="KW-0812">Transmembrane</keyword>
<keyword evidence="1" id="KW-0378">Hydrolase</keyword>
<accession>A0A8K1U3X6</accession>
<evidence type="ECO:0008006" key="5">
    <source>
        <dbReference type="Google" id="ProtNLM"/>
    </source>
</evidence>
<feature type="compositionally biased region" description="Basic and acidic residues" evidence="2">
    <location>
        <begin position="350"/>
        <end position="360"/>
    </location>
</feature>
<dbReference type="GO" id="GO:0016787">
    <property type="term" value="F:hydrolase activity"/>
    <property type="evidence" value="ECO:0007669"/>
    <property type="project" value="UniProtKB-KW"/>
</dbReference>
<feature type="region of interest" description="Disordered" evidence="2">
    <location>
        <begin position="335"/>
        <end position="427"/>
    </location>
</feature>
<reference evidence="4" key="1">
    <citation type="submission" date="2020-11" db="EMBL/GenBank/DDBJ databases">
        <title>RNA virus dark matter in the feces of wild birds.</title>
        <authorList>
            <person name="Lu X."/>
            <person name="Yang X.S."/>
            <person name="Zhang W."/>
        </authorList>
    </citation>
    <scope>NUCLEOTIDE SEQUENCE</scope>
    <source>
        <strain evidence="4">Red-flankedBluetail92con112</strain>
    </source>
</reference>